<dbReference type="Gene3D" id="1.20.1090.10">
    <property type="entry name" value="Dehydroquinate synthase-like - alpha domain"/>
    <property type="match status" value="1"/>
</dbReference>
<gene>
    <name evidence="5" type="ORF">HNR32_000311</name>
</gene>
<dbReference type="InterPro" id="IPR039697">
    <property type="entry name" value="Alcohol_dehydrogenase_Fe"/>
</dbReference>
<evidence type="ECO:0000313" key="5">
    <source>
        <dbReference type="EMBL" id="MBB5335197.1"/>
    </source>
</evidence>
<dbReference type="InterPro" id="IPR056798">
    <property type="entry name" value="ADH_Fe_C"/>
</dbReference>
<dbReference type="PANTHER" id="PTHR11496">
    <property type="entry name" value="ALCOHOL DEHYDROGENASE"/>
    <property type="match status" value="1"/>
</dbReference>
<dbReference type="SUPFAM" id="SSF56796">
    <property type="entry name" value="Dehydroquinate synthase-like"/>
    <property type="match status" value="1"/>
</dbReference>
<dbReference type="AlphaFoldDB" id="A0A840UI15"/>
<dbReference type="GO" id="GO:0047577">
    <property type="term" value="F:4-hydroxybutyrate dehydrogenase activity"/>
    <property type="evidence" value="ECO:0007669"/>
    <property type="project" value="UniProtKB-EC"/>
</dbReference>
<feature type="domain" description="Alcohol dehydrogenase iron-type/glycerol dehydrogenase GldA" evidence="3">
    <location>
        <begin position="25"/>
        <end position="165"/>
    </location>
</feature>
<keyword evidence="2 5" id="KW-0560">Oxidoreductase</keyword>
<dbReference type="CDD" id="cd14860">
    <property type="entry name" value="4HBD_NAD"/>
    <property type="match status" value="1"/>
</dbReference>
<dbReference type="Gene3D" id="3.40.50.1970">
    <property type="match status" value="1"/>
</dbReference>
<keyword evidence="6" id="KW-1185">Reference proteome</keyword>
<name>A0A840UI15_9FIRM</name>
<comment type="similarity">
    <text evidence="1">Belongs to the iron-containing alcohol dehydrogenase family.</text>
</comment>
<dbReference type="PANTHER" id="PTHR11496:SF102">
    <property type="entry name" value="ALCOHOL DEHYDROGENASE 4"/>
    <property type="match status" value="1"/>
</dbReference>
<reference evidence="5 6" key="1">
    <citation type="submission" date="2020-08" db="EMBL/GenBank/DDBJ databases">
        <title>Genomic Encyclopedia of Type Strains, Phase IV (KMG-IV): sequencing the most valuable type-strain genomes for metagenomic binning, comparative biology and taxonomic classification.</title>
        <authorList>
            <person name="Goeker M."/>
        </authorList>
    </citation>
    <scope>NUCLEOTIDE SEQUENCE [LARGE SCALE GENOMIC DNA]</scope>
    <source>
        <strain evidence="5 6">DSM 24661</strain>
    </source>
</reference>
<dbReference type="Proteomes" id="UP000559117">
    <property type="component" value="Unassembled WGS sequence"/>
</dbReference>
<dbReference type="RefSeq" id="WP_183859014.1">
    <property type="nucleotide sequence ID" value="NZ_JACHFH010000002.1"/>
</dbReference>
<dbReference type="EMBL" id="JACHFH010000002">
    <property type="protein sequence ID" value="MBB5335197.1"/>
    <property type="molecule type" value="Genomic_DNA"/>
</dbReference>
<dbReference type="Pfam" id="PF25137">
    <property type="entry name" value="ADH_Fe_C"/>
    <property type="match status" value="1"/>
</dbReference>
<organism evidence="5 6">
    <name type="scientific">Pectinatus brassicae</name>
    <dbReference type="NCBI Taxonomy" id="862415"/>
    <lineage>
        <taxon>Bacteria</taxon>
        <taxon>Bacillati</taxon>
        <taxon>Bacillota</taxon>
        <taxon>Negativicutes</taxon>
        <taxon>Selenomonadales</taxon>
        <taxon>Selenomonadaceae</taxon>
        <taxon>Pectinatus</taxon>
    </lineage>
</organism>
<sequence length="371" mass="40685">MKSFVLAPQINVCDSTAEFCNEYAIGKGDLVFISQRSLDANFANKFTNATIIDYRKYGVGEPTDLMVEGIYNDIKNIEIKRVFAIGGGTILDVAKLFALKQIMPVDKLFAGEITPQKNKSLILIPTTCGTGSEVTNISILELTKNKTKLGLANNALFADEAVLIPELLHDLPFRFFATSSMDALIHAIESFTSPKATELTQMFSLNAMDKIIAGYQKIAADKTALDDKLLHDFLTASTYAGIAFGNAGCAAVHALSYPLGAAYHVPHGEANYAMFMQVYKTYELIENKPVLQALKQHLATILHCSANNVFSQLEALLQQIIPLKALHEYGVTTNDLTAFTDVVMQKQGRLMANNCCELSSANVLSIYKQLY</sequence>
<feature type="domain" description="Fe-containing alcohol dehydrogenase-like C-terminal" evidence="4">
    <location>
        <begin position="177"/>
        <end position="371"/>
    </location>
</feature>
<dbReference type="GO" id="GO:0046872">
    <property type="term" value="F:metal ion binding"/>
    <property type="evidence" value="ECO:0007669"/>
    <property type="project" value="InterPro"/>
</dbReference>
<proteinExistence type="inferred from homology"/>
<evidence type="ECO:0000313" key="6">
    <source>
        <dbReference type="Proteomes" id="UP000559117"/>
    </source>
</evidence>
<evidence type="ECO:0000256" key="1">
    <source>
        <dbReference type="ARBA" id="ARBA00007358"/>
    </source>
</evidence>
<dbReference type="GO" id="GO:0004022">
    <property type="term" value="F:alcohol dehydrogenase (NAD+) activity"/>
    <property type="evidence" value="ECO:0007669"/>
    <property type="project" value="TreeGrafter"/>
</dbReference>
<dbReference type="InterPro" id="IPR001670">
    <property type="entry name" value="ADH_Fe/GldA"/>
</dbReference>
<dbReference type="Pfam" id="PF00465">
    <property type="entry name" value="Fe-ADH"/>
    <property type="match status" value="1"/>
</dbReference>
<protein>
    <submittedName>
        <fullName evidence="5">4-hydroxybutyrate dehydrogenase</fullName>
        <ecNumber evidence="5">1.1.1.61</ecNumber>
    </submittedName>
</protein>
<comment type="caution">
    <text evidence="5">The sequence shown here is derived from an EMBL/GenBank/DDBJ whole genome shotgun (WGS) entry which is preliminary data.</text>
</comment>
<accession>A0A840UI15</accession>
<evidence type="ECO:0000256" key="2">
    <source>
        <dbReference type="ARBA" id="ARBA00023002"/>
    </source>
</evidence>
<evidence type="ECO:0000259" key="4">
    <source>
        <dbReference type="Pfam" id="PF25137"/>
    </source>
</evidence>
<evidence type="ECO:0000259" key="3">
    <source>
        <dbReference type="Pfam" id="PF00465"/>
    </source>
</evidence>
<dbReference type="EC" id="1.1.1.61" evidence="5"/>